<proteinExistence type="predicted"/>
<dbReference type="GO" id="GO:1904680">
    <property type="term" value="F:peptide transmembrane transporter activity"/>
    <property type="evidence" value="ECO:0007669"/>
    <property type="project" value="TreeGrafter"/>
</dbReference>
<dbReference type="Proteomes" id="UP000199065">
    <property type="component" value="Unassembled WGS sequence"/>
</dbReference>
<dbReference type="EMBL" id="FOPJ01000010">
    <property type="protein sequence ID" value="SFG68268.1"/>
    <property type="molecule type" value="Genomic_DNA"/>
</dbReference>
<reference evidence="2 3" key="1">
    <citation type="submission" date="2016-10" db="EMBL/GenBank/DDBJ databases">
        <authorList>
            <person name="de Groot N.N."/>
        </authorList>
    </citation>
    <scope>NUCLEOTIDE SEQUENCE [LARGE SCALE GENOMIC DNA]</scope>
    <source>
        <strain>J11</strain>
        <strain evidence="3">PG 39</strain>
    </source>
</reference>
<dbReference type="PANTHER" id="PTHR30290:SF65">
    <property type="entry name" value="MONOACYL PHOSPHATIDYLINOSITOL TETRAMANNOSIDE-BINDING PROTEIN LPQW-RELATED"/>
    <property type="match status" value="1"/>
</dbReference>
<organism evidence="2 3">
    <name type="scientific">Corynebacterium spheniscorum</name>
    <dbReference type="NCBI Taxonomy" id="185761"/>
    <lineage>
        <taxon>Bacteria</taxon>
        <taxon>Bacillati</taxon>
        <taxon>Actinomycetota</taxon>
        <taxon>Actinomycetes</taxon>
        <taxon>Mycobacteriales</taxon>
        <taxon>Corynebacteriaceae</taxon>
        <taxon>Corynebacterium</taxon>
    </lineage>
</organism>
<dbReference type="Gene3D" id="3.40.190.10">
    <property type="entry name" value="Periplasmic binding protein-like II"/>
    <property type="match status" value="1"/>
</dbReference>
<protein>
    <submittedName>
        <fullName evidence="2">Peptide/nickel transport system substrate-binding protein</fullName>
    </submittedName>
</protein>
<evidence type="ECO:0000313" key="3">
    <source>
        <dbReference type="Proteomes" id="UP000199065"/>
    </source>
</evidence>
<dbReference type="AlphaFoldDB" id="A0A1I2TTT0"/>
<evidence type="ECO:0000259" key="1">
    <source>
        <dbReference type="Pfam" id="PF00496"/>
    </source>
</evidence>
<evidence type="ECO:0000313" key="2">
    <source>
        <dbReference type="EMBL" id="SFG68268.1"/>
    </source>
</evidence>
<accession>A0A1I2TTT0</accession>
<keyword evidence="3" id="KW-1185">Reference proteome</keyword>
<dbReference type="STRING" id="185761.SAMN05660282_01604"/>
<dbReference type="InterPro" id="IPR039424">
    <property type="entry name" value="SBP_5"/>
</dbReference>
<dbReference type="OrthoDB" id="7888869at2"/>
<dbReference type="Gene3D" id="3.10.105.10">
    <property type="entry name" value="Dipeptide-binding Protein, Domain 3"/>
    <property type="match status" value="1"/>
</dbReference>
<sequence>MCLTSLTLSACTEEEPKEPRNQALDHFGYIANSTLKTTNAGSTLGASTSAEVLASRVYPAAYVQGPSGQMIPNTDLLSTQALPSTNPQVVYTIAEDAKFSDGVPITCDDFLLSFSAAKMPELFDSHMPVVEDAISLDCAPGSKKFTVVFNEGHGDQWRMLFGPGTVLPSHVIAERAGLDDVALVQALDNFDAEALGEVARIWREDFNLDHFDPELQVSAGPYKVESVGQKGEVTLVRNENYYGDAPELDTIVVWPQGSDATHLAEEEAIAVADVPAGGDHFVHRNEPTNPFDISAVVGRMNDTLVLSKTPEGIFASPEARHAFAACVNQTELAKVSSGRAGQEVPAIAAHVLSDGDPEWHQLQDLADQHQRHDVDTAAAELLRGATIRVAYEAPNDRLAAMVSALATDCATAGIEVVDVSDQVTNPLGQMRGPEAGVDAVLMAVEPQREYGDTGMIKGDIEKMRAREQQLWDEAYYLPIAAQPRTFVIDRNVGNVVVYTGPAGIGWNMDRWKENTPSA</sequence>
<dbReference type="GO" id="GO:0015833">
    <property type="term" value="P:peptide transport"/>
    <property type="evidence" value="ECO:0007669"/>
    <property type="project" value="TreeGrafter"/>
</dbReference>
<gene>
    <name evidence="2" type="ORF">SAMN05660282_01604</name>
</gene>
<feature type="domain" description="Solute-binding protein family 5" evidence="1">
    <location>
        <begin position="89"/>
        <end position="381"/>
    </location>
</feature>
<dbReference type="SUPFAM" id="SSF53850">
    <property type="entry name" value="Periplasmic binding protein-like II"/>
    <property type="match status" value="1"/>
</dbReference>
<dbReference type="PANTHER" id="PTHR30290">
    <property type="entry name" value="PERIPLASMIC BINDING COMPONENT OF ABC TRANSPORTER"/>
    <property type="match status" value="1"/>
</dbReference>
<dbReference type="InterPro" id="IPR000914">
    <property type="entry name" value="SBP_5_dom"/>
</dbReference>
<dbReference type="Pfam" id="PF00496">
    <property type="entry name" value="SBP_bac_5"/>
    <property type="match status" value="1"/>
</dbReference>
<name>A0A1I2TTT0_9CORY</name>